<accession>A0A918N596</accession>
<organism evidence="2 3">
    <name type="scientific">Aquimarina muelleri</name>
    <dbReference type="NCBI Taxonomy" id="279356"/>
    <lineage>
        <taxon>Bacteria</taxon>
        <taxon>Pseudomonadati</taxon>
        <taxon>Bacteroidota</taxon>
        <taxon>Flavobacteriia</taxon>
        <taxon>Flavobacteriales</taxon>
        <taxon>Flavobacteriaceae</taxon>
        <taxon>Aquimarina</taxon>
    </lineage>
</organism>
<evidence type="ECO:0008006" key="4">
    <source>
        <dbReference type="Google" id="ProtNLM"/>
    </source>
</evidence>
<dbReference type="PROSITE" id="PS51257">
    <property type="entry name" value="PROKAR_LIPOPROTEIN"/>
    <property type="match status" value="1"/>
</dbReference>
<dbReference type="RefSeq" id="WP_162143819.1">
    <property type="nucleotide sequence ID" value="NZ_BMWS01000025.1"/>
</dbReference>
<dbReference type="NCBIfam" id="TIGR01643">
    <property type="entry name" value="YD_repeat_2x"/>
    <property type="match status" value="1"/>
</dbReference>
<gene>
    <name evidence="2" type="ORF">GCM10007384_31490</name>
</gene>
<feature type="signal peptide" evidence="1">
    <location>
        <begin position="1"/>
        <end position="23"/>
    </location>
</feature>
<sequence length="338" mass="40049">MNTIYKIAGILLVLIVACSCGEATTKTNLPDRIIWYFPPTDFNTRMFYGPIKKSEEIMYYATKDANGQIVKVDKKYYETGRIFPHNFSIEFDSLGRRSRFISYLAKAGKSNRGGPINEDQYGFIYYYNENNQEIKSKTIYKTSKLNWYSTASLEIFYNNKKYNISRRVIQYDIDGKNRWTNDSSAFKYNEKGLMIDSEFYMRDSEDDPLIQERAFGEEPITYAYDDQGRVVKKTRKKGGTHHYFYKDSVLYRETRELFGRTNEYIYYPNGVYKSAKLRTTLITGDFEFLETGDITTYNGQKVADYYEFDAYGNWTKRIRYKENGEPQSYTERKIEYYK</sequence>
<feature type="chain" id="PRO_5036768501" description="YD repeat-containing protein" evidence="1">
    <location>
        <begin position="24"/>
        <end position="338"/>
    </location>
</feature>
<dbReference type="EMBL" id="BMWS01000025">
    <property type="protein sequence ID" value="GGX27955.1"/>
    <property type="molecule type" value="Genomic_DNA"/>
</dbReference>
<keyword evidence="3" id="KW-1185">Reference proteome</keyword>
<evidence type="ECO:0000256" key="1">
    <source>
        <dbReference type="SAM" id="SignalP"/>
    </source>
</evidence>
<keyword evidence="1" id="KW-0732">Signal</keyword>
<reference evidence="2 3" key="1">
    <citation type="journal article" date="2014" name="Int. J. Syst. Evol. Microbiol.">
        <title>Complete genome sequence of Corynebacterium casei LMG S-19264T (=DSM 44701T), isolated from a smear-ripened cheese.</title>
        <authorList>
            <consortium name="US DOE Joint Genome Institute (JGI-PGF)"/>
            <person name="Walter F."/>
            <person name="Albersmeier A."/>
            <person name="Kalinowski J."/>
            <person name="Ruckert C."/>
        </authorList>
    </citation>
    <scope>NUCLEOTIDE SEQUENCE [LARGE SCALE GENOMIC DNA]</scope>
    <source>
        <strain evidence="2 3">KCTC 12285</strain>
    </source>
</reference>
<name>A0A918N596_9FLAO</name>
<dbReference type="AlphaFoldDB" id="A0A918N596"/>
<protein>
    <recommendedName>
        <fullName evidence="4">YD repeat-containing protein</fullName>
    </recommendedName>
</protein>
<dbReference type="InterPro" id="IPR006530">
    <property type="entry name" value="YD"/>
</dbReference>
<evidence type="ECO:0000313" key="2">
    <source>
        <dbReference type="EMBL" id="GGX27955.1"/>
    </source>
</evidence>
<proteinExistence type="predicted"/>
<dbReference type="Proteomes" id="UP000601108">
    <property type="component" value="Unassembled WGS sequence"/>
</dbReference>
<evidence type="ECO:0000313" key="3">
    <source>
        <dbReference type="Proteomes" id="UP000601108"/>
    </source>
</evidence>
<comment type="caution">
    <text evidence="2">The sequence shown here is derived from an EMBL/GenBank/DDBJ whole genome shotgun (WGS) entry which is preliminary data.</text>
</comment>